<keyword evidence="2" id="KW-1185">Reference proteome</keyword>
<dbReference type="EMBL" id="JACHEJ010000040">
    <property type="protein sequence ID" value="MBB6182558.1"/>
    <property type="molecule type" value="Genomic_DNA"/>
</dbReference>
<protein>
    <submittedName>
        <fullName evidence="1">Uncharacterized protein</fullName>
    </submittedName>
</protein>
<dbReference type="Proteomes" id="UP000535501">
    <property type="component" value="Unassembled WGS sequence"/>
</dbReference>
<evidence type="ECO:0000313" key="2">
    <source>
        <dbReference type="Proteomes" id="UP000535501"/>
    </source>
</evidence>
<comment type="caution">
    <text evidence="1">The sequence shown here is derived from an EMBL/GenBank/DDBJ whole genome shotgun (WGS) entry which is preliminary data.</text>
</comment>
<gene>
    <name evidence="1" type="ORF">HNQ75_004547</name>
</gene>
<accession>A0A7W9Z1X3</accession>
<organism evidence="1 2">
    <name type="scientific">Pseudorhizobium flavum</name>
    <dbReference type="NCBI Taxonomy" id="1335061"/>
    <lineage>
        <taxon>Bacteria</taxon>
        <taxon>Pseudomonadati</taxon>
        <taxon>Pseudomonadota</taxon>
        <taxon>Alphaproteobacteria</taxon>
        <taxon>Hyphomicrobiales</taxon>
        <taxon>Rhizobiaceae</taxon>
        <taxon>Rhizobium/Agrobacterium group</taxon>
        <taxon>Pseudorhizobium</taxon>
    </lineage>
</organism>
<evidence type="ECO:0000313" key="1">
    <source>
        <dbReference type="EMBL" id="MBB6182558.1"/>
    </source>
</evidence>
<reference evidence="1 2" key="1">
    <citation type="submission" date="2020-08" db="EMBL/GenBank/DDBJ databases">
        <title>Genomic Encyclopedia of Type Strains, Phase IV (KMG-IV): sequencing the most valuable type-strain genomes for metagenomic binning, comparative biology and taxonomic classification.</title>
        <authorList>
            <person name="Goeker M."/>
        </authorList>
    </citation>
    <scope>NUCLEOTIDE SEQUENCE [LARGE SCALE GENOMIC DNA]</scope>
    <source>
        <strain evidence="1 2">DSM 102134</strain>
    </source>
</reference>
<name>A0A7W9Z1X3_9HYPH</name>
<proteinExistence type="predicted"/>
<dbReference type="AlphaFoldDB" id="A0A7W9Z1X3"/>
<sequence length="83" mass="8937">MLAHGNKALNHSSASIGGGMVQIALLNIMLLTDATRPTDQGLHCLKAVITLIGPIDGIVQIEPFLLDKLLCIFLNCHQVCYQP</sequence>